<keyword evidence="2" id="KW-0812">Transmembrane</keyword>
<dbReference type="AlphaFoldDB" id="A0A135ZA68"/>
<dbReference type="RefSeq" id="WP_075523227.1">
    <property type="nucleotide sequence ID" value="NZ_KQ961853.1"/>
</dbReference>
<feature type="transmembrane region" description="Helical" evidence="2">
    <location>
        <begin position="90"/>
        <end position="109"/>
    </location>
</feature>
<comment type="caution">
    <text evidence="3">The sequence shown here is derived from an EMBL/GenBank/DDBJ whole genome shotgun (WGS) entry which is preliminary data.</text>
</comment>
<keyword evidence="2" id="KW-1133">Transmembrane helix</keyword>
<proteinExistence type="predicted"/>
<evidence type="ECO:0000256" key="1">
    <source>
        <dbReference type="SAM" id="MobiDB-lite"/>
    </source>
</evidence>
<dbReference type="EMBL" id="LSRC01000012">
    <property type="protein sequence ID" value="KXI18547.1"/>
    <property type="molecule type" value="Genomic_DNA"/>
</dbReference>
<organism evidence="3 4">
    <name type="scientific">Gardnerella vaginalis</name>
    <dbReference type="NCBI Taxonomy" id="2702"/>
    <lineage>
        <taxon>Bacteria</taxon>
        <taxon>Bacillati</taxon>
        <taxon>Actinomycetota</taxon>
        <taxon>Actinomycetes</taxon>
        <taxon>Bifidobacteriales</taxon>
        <taxon>Bifidobacteriaceae</taxon>
        <taxon>Gardnerella</taxon>
    </lineage>
</organism>
<dbReference type="Proteomes" id="UP000070505">
    <property type="component" value="Unassembled WGS sequence"/>
</dbReference>
<evidence type="ECO:0000313" key="4">
    <source>
        <dbReference type="Proteomes" id="UP000070505"/>
    </source>
</evidence>
<dbReference type="PATRIC" id="fig|2702.101.peg.311"/>
<feature type="transmembrane region" description="Helical" evidence="2">
    <location>
        <begin position="115"/>
        <end position="135"/>
    </location>
</feature>
<sequence length="151" mass="17170">MANRKERRARDKQSRKGIPSQYDQTKGRGRGGMLDEYILQDRSRRLSSYKNGEWKPTSNVTAEEEKFTRAVRRANCGDETFNAVRKVISVFSWAVILISAFAFFVLMWFKNQPISLVITVSVLFTIGVFGLFFTIGNAKGNPRLDDHGTAL</sequence>
<accession>A0A135ZA68</accession>
<keyword evidence="2" id="KW-0472">Membrane</keyword>
<evidence type="ECO:0000256" key="2">
    <source>
        <dbReference type="SAM" id="Phobius"/>
    </source>
</evidence>
<name>A0A135ZA68_GARVA</name>
<protein>
    <recommendedName>
        <fullName evidence="5">Tripartite tricarboxylate transporter TctB family protein</fullName>
    </recommendedName>
</protein>
<evidence type="ECO:0000313" key="3">
    <source>
        <dbReference type="EMBL" id="KXI18547.1"/>
    </source>
</evidence>
<feature type="region of interest" description="Disordered" evidence="1">
    <location>
        <begin position="1"/>
        <end position="32"/>
    </location>
</feature>
<gene>
    <name evidence="3" type="ORF">HMPREF3230_00319</name>
</gene>
<reference evidence="3 4" key="1">
    <citation type="submission" date="2016-02" db="EMBL/GenBank/DDBJ databases">
        <authorList>
            <person name="Wen L."/>
            <person name="He K."/>
            <person name="Yang H."/>
        </authorList>
    </citation>
    <scope>NUCLEOTIDE SEQUENCE [LARGE SCALE GENOMIC DNA]</scope>
    <source>
        <strain evidence="3 4">CMW7778B</strain>
    </source>
</reference>
<evidence type="ECO:0008006" key="5">
    <source>
        <dbReference type="Google" id="ProtNLM"/>
    </source>
</evidence>